<feature type="region of interest" description="Disordered" evidence="1">
    <location>
        <begin position="1"/>
        <end position="45"/>
    </location>
</feature>
<dbReference type="InParanoid" id="V5G4F4"/>
<organism evidence="2 3">
    <name type="scientific">Byssochlamys spectabilis (strain No. 5 / NBRC 109023)</name>
    <name type="common">Paecilomyces variotii</name>
    <dbReference type="NCBI Taxonomy" id="1356009"/>
    <lineage>
        <taxon>Eukaryota</taxon>
        <taxon>Fungi</taxon>
        <taxon>Dikarya</taxon>
        <taxon>Ascomycota</taxon>
        <taxon>Pezizomycotina</taxon>
        <taxon>Eurotiomycetes</taxon>
        <taxon>Eurotiomycetidae</taxon>
        <taxon>Eurotiales</taxon>
        <taxon>Thermoascaceae</taxon>
        <taxon>Paecilomyces</taxon>
    </lineage>
</organism>
<evidence type="ECO:0000313" key="3">
    <source>
        <dbReference type="Proteomes" id="UP000018001"/>
    </source>
</evidence>
<feature type="region of interest" description="Disordered" evidence="1">
    <location>
        <begin position="70"/>
        <end position="138"/>
    </location>
</feature>
<keyword evidence="3" id="KW-1185">Reference proteome</keyword>
<dbReference type="AlphaFoldDB" id="V5G4F4"/>
<dbReference type="EMBL" id="BAUL01000177">
    <property type="protein sequence ID" value="GAD96861.1"/>
    <property type="molecule type" value="Genomic_DNA"/>
</dbReference>
<evidence type="ECO:0000256" key="1">
    <source>
        <dbReference type="SAM" id="MobiDB-lite"/>
    </source>
</evidence>
<proteinExistence type="predicted"/>
<dbReference type="OrthoDB" id="5339332at2759"/>
<dbReference type="eggNOG" id="ENOG502SSMU">
    <property type="taxonomic scope" value="Eukaryota"/>
</dbReference>
<accession>V5G4F4</accession>
<dbReference type="Proteomes" id="UP000018001">
    <property type="component" value="Unassembled WGS sequence"/>
</dbReference>
<name>V5G4F4_BYSSN</name>
<protein>
    <submittedName>
        <fullName evidence="2">Uncharacterized protein</fullName>
    </submittedName>
</protein>
<evidence type="ECO:0000313" key="2">
    <source>
        <dbReference type="EMBL" id="GAD96861.1"/>
    </source>
</evidence>
<reference evidence="3" key="1">
    <citation type="journal article" date="2014" name="Genome Announc.">
        <title>Draft genome sequence of the formaldehyde-resistant fungus Byssochlamys spectabilis No. 5 (anamorph Paecilomyces variotii No. 5) (NBRC109023).</title>
        <authorList>
            <person name="Oka T."/>
            <person name="Ekino K."/>
            <person name="Fukuda K."/>
            <person name="Nomura Y."/>
        </authorList>
    </citation>
    <scope>NUCLEOTIDE SEQUENCE [LARGE SCALE GENOMIC DNA]</scope>
    <source>
        <strain evidence="3">No. 5 / NBRC 109023</strain>
    </source>
</reference>
<feature type="compositionally biased region" description="Basic and acidic residues" evidence="1">
    <location>
        <begin position="1"/>
        <end position="15"/>
    </location>
</feature>
<sequence length="436" mass="46884">MDARSDRSLTHHEGYRLSSSLPQQSWARPSASYPSPAVAAPVSPPARQHNTLALDESILAHRTTALRQLNGTPKALARKHRQNRPIGSRSTLASQPVLVRSYSGEADGKTRPSSSAMASGPFSFASGSRGHQTPPELPSVQDFSIEGILNAIEPDIRSTLDSIAEICGRSKLSLANEYGSHIAPLGEIRAPPGGLVTVEEASSSSERLADDNVVIVDDDTSFMDGRNIYSHPAYGFLENLRNTAHAMGYQANMPPSVGDGASIQAQPDTPRSTAITDSVLDMDAQAQPVQVTHDLSPHSRASSRALLRNRRDAAQSQLGDILTPAVVSEVHLDARADQPTWPLTPPATPGAPHYDGVDSDGLLPEHDYPQDAMDKWSLLADLQGLLSWLKSYAQGKPSSAAEVPLHSAETSLRAMLERHNLHSLHDDGQHITTHSR</sequence>
<gene>
    <name evidence="2" type="ORF">PVAR5_5526</name>
</gene>
<comment type="caution">
    <text evidence="2">The sequence shown here is derived from an EMBL/GenBank/DDBJ whole genome shotgun (WGS) entry which is preliminary data.</text>
</comment>
<feature type="compositionally biased region" description="Polar residues" evidence="1">
    <location>
        <begin position="17"/>
        <end position="26"/>
    </location>
</feature>
<dbReference type="HOGENOM" id="CLU_052850_0_0_1"/>
<feature type="compositionally biased region" description="Low complexity" evidence="1">
    <location>
        <begin position="27"/>
        <end position="45"/>
    </location>
</feature>